<dbReference type="Gene3D" id="6.10.30.10">
    <property type="match status" value="1"/>
</dbReference>
<dbReference type="PANTHER" id="PTHR34075">
    <property type="entry name" value="BLR3430 PROTEIN"/>
    <property type="match status" value="1"/>
</dbReference>
<proteinExistence type="predicted"/>
<organism evidence="3 4">
    <name type="scientific">Banduia mediterranea</name>
    <dbReference type="NCBI Taxonomy" id="3075609"/>
    <lineage>
        <taxon>Bacteria</taxon>
        <taxon>Pseudomonadati</taxon>
        <taxon>Pseudomonadota</taxon>
        <taxon>Gammaproteobacteria</taxon>
        <taxon>Nevskiales</taxon>
        <taxon>Algiphilaceae</taxon>
        <taxon>Banduia</taxon>
    </lineage>
</organism>
<dbReference type="InterPro" id="IPR012340">
    <property type="entry name" value="NA-bd_OB-fold"/>
</dbReference>
<evidence type="ECO:0000259" key="2">
    <source>
        <dbReference type="Pfam" id="PF12172"/>
    </source>
</evidence>
<dbReference type="Pfam" id="PF12172">
    <property type="entry name" value="zf-ChsH2"/>
    <property type="match status" value="1"/>
</dbReference>
<dbReference type="Pfam" id="PF01796">
    <property type="entry name" value="OB_ChsH2_C"/>
    <property type="match status" value="1"/>
</dbReference>
<dbReference type="PANTHER" id="PTHR34075:SF5">
    <property type="entry name" value="BLR3430 PROTEIN"/>
    <property type="match status" value="1"/>
</dbReference>
<dbReference type="EMBL" id="JAVRIC010000002">
    <property type="protein sequence ID" value="MDT0496172.1"/>
    <property type="molecule type" value="Genomic_DNA"/>
</dbReference>
<dbReference type="InterPro" id="IPR052513">
    <property type="entry name" value="Thioester_dehydratase-like"/>
</dbReference>
<accession>A0ABU2WE75</accession>
<dbReference type="Proteomes" id="UP001254608">
    <property type="component" value="Unassembled WGS sequence"/>
</dbReference>
<protein>
    <submittedName>
        <fullName evidence="3">OB-fold domain-containing protein</fullName>
    </submittedName>
</protein>
<feature type="domain" description="ChsH2 C-terminal OB-fold" evidence="1">
    <location>
        <begin position="53"/>
        <end position="109"/>
    </location>
</feature>
<evidence type="ECO:0000313" key="4">
    <source>
        <dbReference type="Proteomes" id="UP001254608"/>
    </source>
</evidence>
<gene>
    <name evidence="3" type="ORF">RM530_02170</name>
</gene>
<dbReference type="RefSeq" id="WP_311363562.1">
    <property type="nucleotide sequence ID" value="NZ_JAVRIC010000002.1"/>
</dbReference>
<evidence type="ECO:0000313" key="3">
    <source>
        <dbReference type="EMBL" id="MDT0496172.1"/>
    </source>
</evidence>
<sequence>MNDVLFTGPGPDALFAERLAQGRFEIQRCDACGRHVFMPRVLCPHCGAAALSWVAPSGGATVYSTTTVRRRAKQGGDYNVSIIALDEGPQLMSRVEGIAPDAVRIGMRVCAGILRSDGHAVLVFRPEAAAGGSHDA</sequence>
<dbReference type="InterPro" id="IPR022002">
    <property type="entry name" value="ChsH2_Znr"/>
</dbReference>
<name>A0ABU2WE75_9GAMM</name>
<dbReference type="SUPFAM" id="SSF50249">
    <property type="entry name" value="Nucleic acid-binding proteins"/>
    <property type="match status" value="1"/>
</dbReference>
<dbReference type="InterPro" id="IPR002878">
    <property type="entry name" value="ChsH2_C"/>
</dbReference>
<feature type="domain" description="ChsH2 rubredoxin-like zinc ribbon" evidence="2">
    <location>
        <begin position="17"/>
        <end position="51"/>
    </location>
</feature>
<comment type="caution">
    <text evidence="3">The sequence shown here is derived from an EMBL/GenBank/DDBJ whole genome shotgun (WGS) entry which is preliminary data.</text>
</comment>
<reference evidence="3 4" key="1">
    <citation type="submission" date="2023-09" db="EMBL/GenBank/DDBJ databases">
        <authorList>
            <person name="Rey-Velasco X."/>
        </authorList>
    </citation>
    <scope>NUCLEOTIDE SEQUENCE [LARGE SCALE GENOMIC DNA]</scope>
    <source>
        <strain evidence="3 4">W345</strain>
    </source>
</reference>
<evidence type="ECO:0000259" key="1">
    <source>
        <dbReference type="Pfam" id="PF01796"/>
    </source>
</evidence>
<keyword evidence="4" id="KW-1185">Reference proteome</keyword>